<dbReference type="Pfam" id="PF02780">
    <property type="entry name" value="Transketolase_C"/>
    <property type="match status" value="1"/>
</dbReference>
<evidence type="ECO:0000313" key="3">
    <source>
        <dbReference type="Proteomes" id="UP000075320"/>
    </source>
</evidence>
<dbReference type="SUPFAM" id="SSF52518">
    <property type="entry name" value="Thiamin diphosphate-binding fold (THDP-binding)"/>
    <property type="match status" value="1"/>
</dbReference>
<organism evidence="2 3">
    <name type="scientific">Bdellovibrio bacteriovorus</name>
    <dbReference type="NCBI Taxonomy" id="959"/>
    <lineage>
        <taxon>Bacteria</taxon>
        <taxon>Pseudomonadati</taxon>
        <taxon>Bdellovibrionota</taxon>
        <taxon>Bdellovibrionia</taxon>
        <taxon>Bdellovibrionales</taxon>
        <taxon>Pseudobdellovibrionaceae</taxon>
        <taxon>Bdellovibrio</taxon>
    </lineage>
</organism>
<name>A0A150WHJ2_BDEBC</name>
<dbReference type="Gene3D" id="3.40.50.920">
    <property type="match status" value="1"/>
</dbReference>
<sequence>MKKYFFSWMREHLRHNPHCVLLLCDLGYPEALDLIALHPDHVINVGVAEQNAALLAKGLCSQGFEVFIYGISSFTLWRAAEGLRMYFDPTDRLRVIGNGGGFGYGIMGSSHHSLDDLGLVSLWRHWTSWIPRRDQELTSLLKKVSPLKGPHYIRLTNNDLPTTDEFCALSNTGGGERVTVVTYGPLLDLVLPVLKDDSDVQIFGINTWPLDVKTIQSHFEKSQRIVFFEEHQIEGSLSQKIASVLEGPRAGIHIHAISQSSTNGSRNYLLASQGFESQNIRRNVNSIKA</sequence>
<dbReference type="Proteomes" id="UP000075320">
    <property type="component" value="Unassembled WGS sequence"/>
</dbReference>
<keyword evidence="3" id="KW-1185">Reference proteome</keyword>
<dbReference type="InterPro" id="IPR033248">
    <property type="entry name" value="Transketolase_C"/>
</dbReference>
<accession>A0A150WHJ2</accession>
<evidence type="ECO:0000313" key="2">
    <source>
        <dbReference type="EMBL" id="KYG63074.1"/>
    </source>
</evidence>
<comment type="caution">
    <text evidence="2">The sequence shown here is derived from an EMBL/GenBank/DDBJ whole genome shotgun (WGS) entry which is preliminary data.</text>
</comment>
<dbReference type="OrthoDB" id="8732661at2"/>
<dbReference type="InterPro" id="IPR005475">
    <property type="entry name" value="Transketolase-like_Pyr-bd"/>
</dbReference>
<proteinExistence type="predicted"/>
<gene>
    <name evidence="2" type="ORF">AZI86_15250</name>
</gene>
<dbReference type="Pfam" id="PF02779">
    <property type="entry name" value="Transket_pyr"/>
    <property type="match status" value="1"/>
</dbReference>
<dbReference type="RefSeq" id="WP_061836149.1">
    <property type="nucleotide sequence ID" value="NZ_LUKE01000004.1"/>
</dbReference>
<dbReference type="EMBL" id="LUKE01000004">
    <property type="protein sequence ID" value="KYG63074.1"/>
    <property type="molecule type" value="Genomic_DNA"/>
</dbReference>
<dbReference type="PANTHER" id="PTHR43825">
    <property type="entry name" value="PYRUVATE DEHYDROGENASE E1 COMPONENT"/>
    <property type="match status" value="1"/>
</dbReference>
<dbReference type="SMART" id="SM00861">
    <property type="entry name" value="Transket_pyr"/>
    <property type="match status" value="1"/>
</dbReference>
<dbReference type="AlphaFoldDB" id="A0A150WHJ2"/>
<dbReference type="InterPro" id="IPR029061">
    <property type="entry name" value="THDP-binding"/>
</dbReference>
<dbReference type="PANTHER" id="PTHR43825:SF1">
    <property type="entry name" value="TRANSKETOLASE-LIKE PYRIMIDINE-BINDING DOMAIN-CONTAINING PROTEIN"/>
    <property type="match status" value="1"/>
</dbReference>
<dbReference type="Gene3D" id="3.40.50.970">
    <property type="match status" value="1"/>
</dbReference>
<dbReference type="InterPro" id="IPR051157">
    <property type="entry name" value="PDH/Transketolase"/>
</dbReference>
<evidence type="ECO:0000259" key="1">
    <source>
        <dbReference type="SMART" id="SM00861"/>
    </source>
</evidence>
<protein>
    <recommendedName>
        <fullName evidence="1">Transketolase-like pyrimidine-binding domain-containing protein</fullName>
    </recommendedName>
</protein>
<feature type="domain" description="Transketolase-like pyrimidine-binding" evidence="1">
    <location>
        <begin position="1"/>
        <end position="162"/>
    </location>
</feature>
<reference evidence="2 3" key="1">
    <citation type="submission" date="2016-03" db="EMBL/GenBank/DDBJ databases">
        <authorList>
            <person name="Ploux O."/>
        </authorList>
    </citation>
    <scope>NUCLEOTIDE SEQUENCE [LARGE SCALE GENOMIC DNA]</scope>
    <source>
        <strain evidence="2 3">R0</strain>
    </source>
</reference>
<dbReference type="SUPFAM" id="SSF52922">
    <property type="entry name" value="TK C-terminal domain-like"/>
    <property type="match status" value="1"/>
</dbReference>
<dbReference type="InterPro" id="IPR009014">
    <property type="entry name" value="Transketo_C/PFOR_II"/>
</dbReference>